<evidence type="ECO:0000313" key="10">
    <source>
        <dbReference type="Proteomes" id="UP001328107"/>
    </source>
</evidence>
<evidence type="ECO:0000256" key="1">
    <source>
        <dbReference type="ARBA" id="ARBA00022448"/>
    </source>
</evidence>
<organism evidence="9 10">
    <name type="scientific">Pristionchus mayeri</name>
    <dbReference type="NCBI Taxonomy" id="1317129"/>
    <lineage>
        <taxon>Eukaryota</taxon>
        <taxon>Metazoa</taxon>
        <taxon>Ecdysozoa</taxon>
        <taxon>Nematoda</taxon>
        <taxon>Chromadorea</taxon>
        <taxon>Rhabditida</taxon>
        <taxon>Rhabditina</taxon>
        <taxon>Diplogasteromorpha</taxon>
        <taxon>Diplogasteroidea</taxon>
        <taxon>Neodiplogasteridae</taxon>
        <taxon>Pristionchus</taxon>
    </lineage>
</organism>
<evidence type="ECO:0000313" key="9">
    <source>
        <dbReference type="EMBL" id="GMR37869.1"/>
    </source>
</evidence>
<dbReference type="PROSITE" id="PS50929">
    <property type="entry name" value="ABC_TM1F"/>
    <property type="match status" value="1"/>
</dbReference>
<feature type="transmembrane region" description="Helical" evidence="7">
    <location>
        <begin position="191"/>
        <end position="215"/>
    </location>
</feature>
<comment type="caution">
    <text evidence="9">The sequence shown here is derived from an EMBL/GenBank/DDBJ whole genome shotgun (WGS) entry which is preliminary data.</text>
</comment>
<dbReference type="InterPro" id="IPR003439">
    <property type="entry name" value="ABC_transporter-like_ATP-bd"/>
</dbReference>
<dbReference type="GO" id="GO:0016887">
    <property type="term" value="F:ATP hydrolysis activity"/>
    <property type="evidence" value="ECO:0007669"/>
    <property type="project" value="InterPro"/>
</dbReference>
<evidence type="ECO:0000259" key="8">
    <source>
        <dbReference type="PROSITE" id="PS50929"/>
    </source>
</evidence>
<dbReference type="FunFam" id="1.20.1560.10:FF:000100">
    <property type="entry name" value="ABC transporter ATP-binding protein"/>
    <property type="match status" value="1"/>
</dbReference>
<feature type="transmembrane region" description="Helical" evidence="7">
    <location>
        <begin position="374"/>
        <end position="395"/>
    </location>
</feature>
<dbReference type="Gene3D" id="1.20.1560.10">
    <property type="entry name" value="ABC transporter type 1, transmembrane domain"/>
    <property type="match status" value="1"/>
</dbReference>
<dbReference type="SUPFAM" id="SSF90123">
    <property type="entry name" value="ABC transporter transmembrane region"/>
    <property type="match status" value="1"/>
</dbReference>
<evidence type="ECO:0000256" key="2">
    <source>
        <dbReference type="ARBA" id="ARBA00022692"/>
    </source>
</evidence>
<dbReference type="GO" id="GO:0016020">
    <property type="term" value="C:membrane"/>
    <property type="evidence" value="ECO:0007669"/>
    <property type="project" value="InterPro"/>
</dbReference>
<dbReference type="Pfam" id="PF00664">
    <property type="entry name" value="ABC_membrane"/>
    <property type="match status" value="1"/>
</dbReference>
<reference evidence="10" key="1">
    <citation type="submission" date="2022-10" db="EMBL/GenBank/DDBJ databases">
        <title>Genome assembly of Pristionchus species.</title>
        <authorList>
            <person name="Yoshida K."/>
            <person name="Sommer R.J."/>
        </authorList>
    </citation>
    <scope>NUCLEOTIDE SEQUENCE [LARGE SCALE GENOMIC DNA]</scope>
    <source>
        <strain evidence="10">RS5460</strain>
    </source>
</reference>
<dbReference type="Gene3D" id="3.40.50.300">
    <property type="entry name" value="P-loop containing nucleotide triphosphate hydrolases"/>
    <property type="match status" value="2"/>
</dbReference>
<dbReference type="InterPro" id="IPR050173">
    <property type="entry name" value="ABC_transporter_C-like"/>
</dbReference>
<protein>
    <recommendedName>
        <fullName evidence="8">ABC transmembrane type-1 domain-containing protein</fullName>
    </recommendedName>
</protein>
<keyword evidence="4" id="KW-0067">ATP-binding</keyword>
<feature type="transmembrane region" description="Helical" evidence="7">
    <location>
        <begin position="291"/>
        <end position="309"/>
    </location>
</feature>
<evidence type="ECO:0000256" key="7">
    <source>
        <dbReference type="SAM" id="Phobius"/>
    </source>
</evidence>
<keyword evidence="2 7" id="KW-0812">Transmembrane</keyword>
<evidence type="ECO:0000256" key="6">
    <source>
        <dbReference type="ARBA" id="ARBA00023136"/>
    </source>
</evidence>
<dbReference type="Pfam" id="PF00005">
    <property type="entry name" value="ABC_tran"/>
    <property type="match status" value="1"/>
</dbReference>
<keyword evidence="5 7" id="KW-1133">Transmembrane helix</keyword>
<keyword evidence="10" id="KW-1185">Reference proteome</keyword>
<keyword evidence="6 7" id="KW-0472">Membrane</keyword>
<feature type="domain" description="ABC transmembrane type-1" evidence="8">
    <location>
        <begin position="152"/>
        <end position="434"/>
    </location>
</feature>
<dbReference type="Proteomes" id="UP001328107">
    <property type="component" value="Unassembled WGS sequence"/>
</dbReference>
<dbReference type="PANTHER" id="PTHR24223">
    <property type="entry name" value="ATP-BINDING CASSETTE SUB-FAMILY C"/>
    <property type="match status" value="1"/>
</dbReference>
<evidence type="ECO:0000256" key="5">
    <source>
        <dbReference type="ARBA" id="ARBA00022989"/>
    </source>
</evidence>
<evidence type="ECO:0000256" key="3">
    <source>
        <dbReference type="ARBA" id="ARBA00022741"/>
    </source>
</evidence>
<dbReference type="CDD" id="cd18603">
    <property type="entry name" value="ABC_6TM_MRP1_2_3_6_D2_like"/>
    <property type="match status" value="1"/>
</dbReference>
<sequence length="601" mass="66519">LSAVDAHVGRHLYNQVLGPRGLLANKTRILVTHSLLHTRDADEILVFKHGEIVEKGSHGFLVKQGGTFAKLMDEYSQSHEAAEEEAEGSDDSDEETIEMEKKIVHEGVGRGSIVAEEKKLIKKEALEKGGVKAAVYWQYLKAASLAFFFTFFILYGVAQAFSMLRSFWLSAWSNENDPAFNGTKMNQVERLGIYCGIGVLQSAFYLVAVSSLVIATQRASRNLHAPMIHNLMRSPISFYDTTPLGRILNRCSKDVDTIDSQLVQNGKAFIQCVYSIITTLTSIIISTPIFVVVVIPLAVIYFVILRFYVPTSRQLKRLESVNRSPVYSHFGETIQGVAIIRAYGKTAEFCLDSEAKVDKLVQCRYLNVVSNRWLSVRLEFIGNCVIFFAALFAAFSKEFDWGISAGLVGVSVSYALNITDVLNYAVQQMSSLESNIVCVERVAEYTKTPNEAEWVMEGSGVTPSWPSEGGVNIDNYSTRYRPGLDLVLKGITARVRPGEKIGIVGRTGAGKSSFALALFRMIEPAGGSITIDGKESTSMGLHELRKRLTIIPQEPVLFSGSVRFNLDPFGDYSDDQLWTALKLAHLESFSKTLTAGLEHKI</sequence>
<dbReference type="InterPro" id="IPR036640">
    <property type="entry name" value="ABC1_TM_sf"/>
</dbReference>
<name>A0AAN4ZDB2_9BILA</name>
<evidence type="ECO:0000256" key="4">
    <source>
        <dbReference type="ARBA" id="ARBA00022840"/>
    </source>
</evidence>
<dbReference type="InterPro" id="IPR027417">
    <property type="entry name" value="P-loop_NTPase"/>
</dbReference>
<proteinExistence type="predicted"/>
<keyword evidence="1" id="KW-0813">Transport</keyword>
<feature type="non-terminal residue" evidence="9">
    <location>
        <position position="1"/>
    </location>
</feature>
<feature type="transmembrane region" description="Helical" evidence="7">
    <location>
        <begin position="145"/>
        <end position="171"/>
    </location>
</feature>
<dbReference type="InterPro" id="IPR011527">
    <property type="entry name" value="ABC1_TM_dom"/>
</dbReference>
<dbReference type="GO" id="GO:0005524">
    <property type="term" value="F:ATP binding"/>
    <property type="evidence" value="ECO:0007669"/>
    <property type="project" value="UniProtKB-KW"/>
</dbReference>
<accession>A0AAN4ZDB2</accession>
<dbReference type="FunFam" id="3.40.50.300:FF:004162">
    <property type="entry name" value="ATP binding cassette subfamily C member 5"/>
    <property type="match status" value="1"/>
</dbReference>
<dbReference type="GO" id="GO:0140359">
    <property type="term" value="F:ABC-type transporter activity"/>
    <property type="evidence" value="ECO:0007669"/>
    <property type="project" value="InterPro"/>
</dbReference>
<dbReference type="SUPFAM" id="SSF52540">
    <property type="entry name" value="P-loop containing nucleoside triphosphate hydrolases"/>
    <property type="match status" value="2"/>
</dbReference>
<dbReference type="PANTHER" id="PTHR24223:SF434">
    <property type="entry name" value="MULTIDRUG RESISTANCE PROTEIN MRP-7"/>
    <property type="match status" value="1"/>
</dbReference>
<dbReference type="AlphaFoldDB" id="A0AAN4ZDB2"/>
<feature type="non-terminal residue" evidence="9">
    <location>
        <position position="601"/>
    </location>
</feature>
<dbReference type="EMBL" id="BTRK01000002">
    <property type="protein sequence ID" value="GMR37869.1"/>
    <property type="molecule type" value="Genomic_DNA"/>
</dbReference>
<keyword evidence="3" id="KW-0547">Nucleotide-binding</keyword>
<gene>
    <name evidence="9" type="ORF">PMAYCL1PPCAC_08064</name>
</gene>